<dbReference type="Proteomes" id="UP000008983">
    <property type="component" value="Unassembled WGS sequence"/>
</dbReference>
<feature type="transmembrane region" description="Helical" evidence="1">
    <location>
        <begin position="65"/>
        <end position="84"/>
    </location>
</feature>
<dbReference type="OMA" id="IQGIDAQ"/>
<name>G0R0Y9_ICHMU</name>
<keyword evidence="1" id="KW-1133">Transmembrane helix</keyword>
<feature type="transmembrane region" description="Helical" evidence="1">
    <location>
        <begin position="21"/>
        <end position="45"/>
    </location>
</feature>
<dbReference type="GeneID" id="14904939"/>
<dbReference type="OrthoDB" id="322185at2759"/>
<dbReference type="EMBL" id="GL984206">
    <property type="protein sequence ID" value="EGR28854.1"/>
    <property type="molecule type" value="Genomic_DNA"/>
</dbReference>
<sequence length="98" mass="10817">MLVGLDYQQYYEEARYVVAGLYILSSLILLSNCKIVPFLVTLGIIANTVLQTLPTLLENNQDQNALATVLKNVSIIAGLFYLMGSSSSSCRNKKVKQD</sequence>
<dbReference type="InParanoid" id="G0R0Y9"/>
<dbReference type="eggNOG" id="ENOG502R318">
    <property type="taxonomic scope" value="Eukaryota"/>
</dbReference>
<evidence type="ECO:0000313" key="2">
    <source>
        <dbReference type="EMBL" id="EGR28854.1"/>
    </source>
</evidence>
<keyword evidence="1" id="KW-0812">Transmembrane</keyword>
<evidence type="ECO:0000313" key="3">
    <source>
        <dbReference type="Proteomes" id="UP000008983"/>
    </source>
</evidence>
<dbReference type="AlphaFoldDB" id="G0R0Y9"/>
<accession>G0R0Y9</accession>
<keyword evidence="1" id="KW-0472">Membrane</keyword>
<dbReference type="RefSeq" id="XP_004030090.1">
    <property type="nucleotide sequence ID" value="XM_004030042.1"/>
</dbReference>
<protein>
    <submittedName>
        <fullName evidence="2">Uncharacterized protein</fullName>
    </submittedName>
</protein>
<gene>
    <name evidence="2" type="ORF">IMG5_167630</name>
</gene>
<reference evidence="2 3" key="1">
    <citation type="submission" date="2011-07" db="EMBL/GenBank/DDBJ databases">
        <authorList>
            <person name="Coyne R."/>
            <person name="Brami D."/>
            <person name="Johnson J."/>
            <person name="Hostetler J."/>
            <person name="Hannick L."/>
            <person name="Clark T."/>
            <person name="Cassidy-Hanley D."/>
            <person name="Inman J."/>
        </authorList>
    </citation>
    <scope>NUCLEOTIDE SEQUENCE [LARGE SCALE GENOMIC DNA]</scope>
    <source>
        <strain evidence="2 3">G5</strain>
    </source>
</reference>
<proteinExistence type="predicted"/>
<keyword evidence="3" id="KW-1185">Reference proteome</keyword>
<evidence type="ECO:0000256" key="1">
    <source>
        <dbReference type="SAM" id="Phobius"/>
    </source>
</evidence>
<organism evidence="2 3">
    <name type="scientific">Ichthyophthirius multifiliis</name>
    <name type="common">White spot disease agent</name>
    <name type="synonym">Ich</name>
    <dbReference type="NCBI Taxonomy" id="5932"/>
    <lineage>
        <taxon>Eukaryota</taxon>
        <taxon>Sar</taxon>
        <taxon>Alveolata</taxon>
        <taxon>Ciliophora</taxon>
        <taxon>Intramacronucleata</taxon>
        <taxon>Oligohymenophorea</taxon>
        <taxon>Hymenostomatida</taxon>
        <taxon>Ophryoglenina</taxon>
        <taxon>Ichthyophthirius</taxon>
    </lineage>
</organism>